<sequence length="392" mass="45230">MSPVASTSLKSIADEKLKADIVQAFWNPPRERIPNMIYIKKYKEYFDEYYRSEIKAIYESGIETLASKMAAKTHQHIIEIVRVLWANNRSSKMDIAEILQAEVFPQESTETIGHAIDFALRVWLMINVKDVDDDGAAWIFGEVEPEPWSDDSILEDFVRNRFPKDMTLGEETLNIALRDDFTGANLQRIGGFKITWTRNIEDHLSMSRDHEGTRTVNIFPYRSCLEAQLRCRVPIPESVLRETIMSLDVLFPSFDPRTQAFLRESKRPQLGTGTSARYETRYIRDFQIWRQRMAELYLEYKDQPGRLWADRRNPQEWLLFVSTMVGVLFAVAFGIISIVTACMSTHYTRLGYELALQQASASASDACVTICPGVDLDQRNTFQVMRAHELQV</sequence>
<protein>
    <submittedName>
        <fullName evidence="2">Uncharacterized protein</fullName>
    </submittedName>
</protein>
<comment type="caution">
    <text evidence="2">The sequence shown here is derived from an EMBL/GenBank/DDBJ whole genome shotgun (WGS) entry which is preliminary data.</text>
</comment>
<keyword evidence="1" id="KW-1133">Transmembrane helix</keyword>
<evidence type="ECO:0000313" key="2">
    <source>
        <dbReference type="EMBL" id="KAL3418377.1"/>
    </source>
</evidence>
<keyword evidence="3" id="KW-1185">Reference proteome</keyword>
<evidence type="ECO:0000313" key="3">
    <source>
        <dbReference type="Proteomes" id="UP001629113"/>
    </source>
</evidence>
<dbReference type="EMBL" id="JBFCZG010000009">
    <property type="protein sequence ID" value="KAL3418377.1"/>
    <property type="molecule type" value="Genomic_DNA"/>
</dbReference>
<feature type="transmembrane region" description="Helical" evidence="1">
    <location>
        <begin position="317"/>
        <end position="339"/>
    </location>
</feature>
<proteinExistence type="predicted"/>
<keyword evidence="1" id="KW-0472">Membrane</keyword>
<gene>
    <name evidence="2" type="ORF">PVAG01_10093</name>
</gene>
<dbReference type="Proteomes" id="UP001629113">
    <property type="component" value="Unassembled WGS sequence"/>
</dbReference>
<organism evidence="2 3">
    <name type="scientific">Phlyctema vagabunda</name>
    <dbReference type="NCBI Taxonomy" id="108571"/>
    <lineage>
        <taxon>Eukaryota</taxon>
        <taxon>Fungi</taxon>
        <taxon>Dikarya</taxon>
        <taxon>Ascomycota</taxon>
        <taxon>Pezizomycotina</taxon>
        <taxon>Leotiomycetes</taxon>
        <taxon>Helotiales</taxon>
        <taxon>Dermateaceae</taxon>
        <taxon>Phlyctema</taxon>
    </lineage>
</organism>
<evidence type="ECO:0000256" key="1">
    <source>
        <dbReference type="SAM" id="Phobius"/>
    </source>
</evidence>
<accession>A0ABR4P544</accession>
<name>A0ABR4P544_9HELO</name>
<keyword evidence="1" id="KW-0812">Transmembrane</keyword>
<reference evidence="2 3" key="1">
    <citation type="submission" date="2024-06" db="EMBL/GenBank/DDBJ databases">
        <title>Complete genome of Phlyctema vagabunda strain 19-DSS-EL-015.</title>
        <authorList>
            <person name="Fiorenzani C."/>
        </authorList>
    </citation>
    <scope>NUCLEOTIDE SEQUENCE [LARGE SCALE GENOMIC DNA]</scope>
    <source>
        <strain evidence="2 3">19-DSS-EL-015</strain>
    </source>
</reference>